<protein>
    <submittedName>
        <fullName evidence="1">Uncharacterized protein</fullName>
    </submittedName>
</protein>
<dbReference type="AlphaFoldDB" id="A0A516SAJ5"/>
<dbReference type="OrthoDB" id="2085833at2"/>
<name>A0A516SAJ5_9NEIS</name>
<evidence type="ECO:0000313" key="1">
    <source>
        <dbReference type="EMBL" id="QDQ25172.1"/>
    </source>
</evidence>
<accession>A0A516SAJ5</accession>
<gene>
    <name evidence="1" type="ORF">FNU76_01695</name>
</gene>
<keyword evidence="2" id="KW-1185">Reference proteome</keyword>
<reference evidence="2" key="1">
    <citation type="submission" date="2019-07" db="EMBL/GenBank/DDBJ databases">
        <title>Chitinimonas sp. nov., isolated from Ny-Alesund, arctica soil.</title>
        <authorList>
            <person name="Xu Q."/>
            <person name="Peng F."/>
        </authorList>
    </citation>
    <scope>NUCLEOTIDE SEQUENCE [LARGE SCALE GENOMIC DNA]</scope>
    <source>
        <strain evidence="2">R3-44</strain>
    </source>
</reference>
<evidence type="ECO:0000313" key="2">
    <source>
        <dbReference type="Proteomes" id="UP000317550"/>
    </source>
</evidence>
<organism evidence="1 2">
    <name type="scientific">Chitinimonas arctica</name>
    <dbReference type="NCBI Taxonomy" id="2594795"/>
    <lineage>
        <taxon>Bacteria</taxon>
        <taxon>Pseudomonadati</taxon>
        <taxon>Pseudomonadota</taxon>
        <taxon>Betaproteobacteria</taxon>
        <taxon>Neisseriales</taxon>
        <taxon>Chitinibacteraceae</taxon>
        <taxon>Chitinimonas</taxon>
    </lineage>
</organism>
<dbReference type="Proteomes" id="UP000317550">
    <property type="component" value="Chromosome"/>
</dbReference>
<dbReference type="KEGG" id="cari:FNU76_01695"/>
<sequence>MADGDEYARLMTSYLHGVASISRAEGLGLSSPFFLAKDVLGFGANIEKTVQMLRAKRGRLENVYNMAICINYLVWCHALDSNMRLATEHPNIFEPLVKILEAGGSIGIHKGEVVVDSFAIPMSDWKG</sequence>
<proteinExistence type="predicted"/>
<dbReference type="RefSeq" id="WP_143856097.1">
    <property type="nucleotide sequence ID" value="NZ_CP041730.1"/>
</dbReference>
<dbReference type="EMBL" id="CP041730">
    <property type="protein sequence ID" value="QDQ25172.1"/>
    <property type="molecule type" value="Genomic_DNA"/>
</dbReference>